<keyword evidence="2" id="KW-0012">Acyltransferase</keyword>
<dbReference type="PROSITE" id="PS51186">
    <property type="entry name" value="GNAT"/>
    <property type="match status" value="1"/>
</dbReference>
<reference evidence="2" key="1">
    <citation type="submission" date="2022-03" db="EMBL/GenBank/DDBJ databases">
        <title>The complete genome sequence of a Methyloterrigena soli.</title>
        <authorList>
            <person name="Zi Z."/>
        </authorList>
    </citation>
    <scope>NUCLEOTIDE SEQUENCE</scope>
    <source>
        <strain evidence="2">M48</strain>
    </source>
</reference>
<dbReference type="Pfam" id="PF00583">
    <property type="entry name" value="Acetyltransf_1"/>
    <property type="match status" value="1"/>
</dbReference>
<dbReference type="SUPFAM" id="SSF55729">
    <property type="entry name" value="Acyl-CoA N-acyltransferases (Nat)"/>
    <property type="match status" value="1"/>
</dbReference>
<comment type="caution">
    <text evidence="2">The sequence shown here is derived from an EMBL/GenBank/DDBJ whole genome shotgun (WGS) entry which is preliminary data.</text>
</comment>
<evidence type="ECO:0000313" key="3">
    <source>
        <dbReference type="Proteomes" id="UP001156140"/>
    </source>
</evidence>
<keyword evidence="2" id="KW-0808">Transferase</keyword>
<gene>
    <name evidence="2" type="ORF">ML536_12845</name>
</gene>
<sequence>MTDVITALPGGPAAANAASMTHRAARYADLKPLVTQLHAVIDESPYYNQAFKRFEKQRLGVGYLDALREADPSHVLILEHDGRMAGAMVSGPEFGTLFRYWSWIAPQFRHTRLGMYGMRAFEETFGNGRFHKVSTYVRPSNEVSLALLRRYGYSQTCLLEKHLFGLDFVLMEKSYTKAVEGYDSGIRLGRVAAAKRWLKRLARP</sequence>
<dbReference type="Proteomes" id="UP001156140">
    <property type="component" value="Unassembled WGS sequence"/>
</dbReference>
<dbReference type="GO" id="GO:0016747">
    <property type="term" value="F:acyltransferase activity, transferring groups other than amino-acyl groups"/>
    <property type="evidence" value="ECO:0007669"/>
    <property type="project" value="InterPro"/>
</dbReference>
<feature type="domain" description="N-acetyltransferase" evidence="1">
    <location>
        <begin position="20"/>
        <end position="176"/>
    </location>
</feature>
<keyword evidence="3" id="KW-1185">Reference proteome</keyword>
<dbReference type="Gene3D" id="3.40.630.30">
    <property type="match status" value="1"/>
</dbReference>
<dbReference type="InterPro" id="IPR000182">
    <property type="entry name" value="GNAT_dom"/>
</dbReference>
<evidence type="ECO:0000313" key="2">
    <source>
        <dbReference type="EMBL" id="MCI0127714.1"/>
    </source>
</evidence>
<accession>A0AA41QN77</accession>
<dbReference type="AlphaFoldDB" id="A0AA41QN77"/>
<dbReference type="RefSeq" id="WP_203063814.1">
    <property type="nucleotide sequence ID" value="NZ_CP068983.1"/>
</dbReference>
<dbReference type="EMBL" id="JALAZD010000001">
    <property type="protein sequence ID" value="MCI0127714.1"/>
    <property type="molecule type" value="Genomic_DNA"/>
</dbReference>
<name>A0AA41QN77_9HYPH</name>
<evidence type="ECO:0000259" key="1">
    <source>
        <dbReference type="PROSITE" id="PS51186"/>
    </source>
</evidence>
<proteinExistence type="predicted"/>
<dbReference type="InterPro" id="IPR016181">
    <property type="entry name" value="Acyl_CoA_acyltransferase"/>
</dbReference>
<organism evidence="2 3">
    <name type="scientific">Paradevosia shaoguanensis</name>
    <dbReference type="NCBI Taxonomy" id="1335043"/>
    <lineage>
        <taxon>Bacteria</taxon>
        <taxon>Pseudomonadati</taxon>
        <taxon>Pseudomonadota</taxon>
        <taxon>Alphaproteobacteria</taxon>
        <taxon>Hyphomicrobiales</taxon>
        <taxon>Devosiaceae</taxon>
        <taxon>Paradevosia</taxon>
    </lineage>
</organism>
<protein>
    <submittedName>
        <fullName evidence="2">GNAT family N-acetyltransferase</fullName>
        <ecNumber evidence="2">2.3.1.-</ecNumber>
    </submittedName>
</protein>
<dbReference type="EC" id="2.3.1.-" evidence="2"/>